<sequence length="1101" mass="120206">MNKKMTLLAGAISTVLSGVATADIGDMSKVLITEYVEGSAQNKAVEISNTGASAVTFEGNDGDLALYFSRYKNMVHNKDKINVLKDVTIAPGKSIVVVNGEAGAEIFQYIERLGGEGAAVTAGTYDQAKYNALTFNGDDAVWLGTSSAQSDVHDIFGIYSDSDAADDPWANMTMRRKAGTGPKNTYDANDWEAFPQNDFGGLGDPVAVNNDPIAPPANTPCDDATDLEEQTIGAVQGEGKFSPLITEGYESAEQYKVTGIVSAVTSYPAKGFYLYDNDGNDLTSDGIFVPTAQATDSMIGQKVCVVAKVKENYGLTQLVAADDKWQVIDETPVAVTPVELKRHADDTTFESTLERYEGMLVKTTADMGKTAQELATIDALVEKVTVERDADEDEATYLKRLDEAKEARRDELMAVKHDMRVSRSFSFDYDAFRNNMVLAYKRPNPQPNQDHVAGSIDSLAQAAENDDFRVILESDGKAPNGEIPYYPEFKQDPQKNYVRINDSVVGLTGVVGYSYGNFNIIVPKALESSQNITFVHNTDRTDAPTINESYGEHGFTIKVATQNVLNYFNSPYGGADNNFGDNRGAESQQEFERQQAKIVEAIYGLDADILGVMEVENNGFGDFSAINELLAAVNAKYYDEDYGDRNRQNSIHNRYVFVGFDKNGDAVLDEQDTVGSDAITTGVIYRPSKVSIITGEVIPMPEQHAPTIVDGNGAPILDKKGEIRESGDNYQRHSVVATFKVNHTGKKLSVAVNHFKSKGSTCYEDWKGWETWKNFDPEKDDVRNDDFQGSCENFRVAAAYHLGSELEDIAGDKVVLGDMNSYAKEDPMLVLTSNPTGKAIYASEHTYVGKTPFEKNGQRIEKTFGYLNAVDLKTEEGKTSWSYSFNDEVGSLDHMLISPSLQGRLVDATDWHINAPESSLYDYNHKYKGGDTNEPNPFYAETPFRSSDHDSAIISLGYKYGEAGEVPVSITMKSGRADIAFPVSAQAKAGDIAEISISPRPTGVTLPKVTLDADGAQTVMFDVAGLEAGDYTLTMQLKGDRDVVSRSTSTVIDSKTMTVSIEKRDSSNVKPVAPEYDGSGGSFGIGALLTMFGFGFLRRRR</sequence>
<evidence type="ECO:0000313" key="3">
    <source>
        <dbReference type="EMBL" id="KGY07299.1"/>
    </source>
</evidence>
<dbReference type="CDD" id="cd04486">
    <property type="entry name" value="YhcR_OBF_like"/>
    <property type="match status" value="1"/>
</dbReference>
<gene>
    <name evidence="3" type="ORF">NM06_18185</name>
</gene>
<feature type="signal peptide" evidence="2">
    <location>
        <begin position="1"/>
        <end position="22"/>
    </location>
</feature>
<feature type="chain" id="PRO_5002023335" evidence="2">
    <location>
        <begin position="23"/>
        <end position="1101"/>
    </location>
</feature>
<feature type="transmembrane region" description="Helical" evidence="1">
    <location>
        <begin position="1078"/>
        <end position="1097"/>
    </location>
</feature>
<dbReference type="Proteomes" id="UP000030451">
    <property type="component" value="Unassembled WGS sequence"/>
</dbReference>
<dbReference type="OrthoDB" id="9800417at2"/>
<keyword evidence="2" id="KW-0732">Signal</keyword>
<dbReference type="RefSeq" id="WP_038192736.1">
    <property type="nucleotide sequence ID" value="NZ_JRWP01000050.1"/>
</dbReference>
<reference evidence="3 4" key="1">
    <citation type="submission" date="2014-10" db="EMBL/GenBank/DDBJ databases">
        <title>Genome sequencing of Vibrio sinaloensis T08.</title>
        <authorList>
            <person name="Chan K.-G."/>
            <person name="Mohamad N.I."/>
        </authorList>
    </citation>
    <scope>NUCLEOTIDE SEQUENCE [LARGE SCALE GENOMIC DNA]</scope>
    <source>
        <strain evidence="3 4">T08</strain>
    </source>
</reference>
<name>A0A0A5HUY7_PHOS4</name>
<protein>
    <submittedName>
        <fullName evidence="3">Nuclease</fullName>
    </submittedName>
</protein>
<dbReference type="PANTHER" id="PTHR42834:SF1">
    <property type="entry name" value="ENDONUCLEASE_EXONUCLEASE_PHOSPHATASE FAMILY PROTEIN (AFU_ORTHOLOGUE AFUA_3G09210)"/>
    <property type="match status" value="1"/>
</dbReference>
<dbReference type="SUPFAM" id="SSF56219">
    <property type="entry name" value="DNase I-like"/>
    <property type="match status" value="1"/>
</dbReference>
<evidence type="ECO:0000313" key="4">
    <source>
        <dbReference type="Proteomes" id="UP000030451"/>
    </source>
</evidence>
<dbReference type="EMBL" id="JRWP01000050">
    <property type="protein sequence ID" value="KGY07299.1"/>
    <property type="molecule type" value="Genomic_DNA"/>
</dbReference>
<dbReference type="Gene3D" id="3.60.10.10">
    <property type="entry name" value="Endonuclease/exonuclease/phosphatase"/>
    <property type="match status" value="1"/>
</dbReference>
<proteinExistence type="predicted"/>
<dbReference type="PANTHER" id="PTHR42834">
    <property type="entry name" value="ENDONUCLEASE/EXONUCLEASE/PHOSPHATASE FAMILY PROTEIN (AFU_ORTHOLOGUE AFUA_3G09210)"/>
    <property type="match status" value="1"/>
</dbReference>
<dbReference type="InterPro" id="IPR036691">
    <property type="entry name" value="Endo/exonu/phosph_ase_sf"/>
</dbReference>
<evidence type="ECO:0000256" key="2">
    <source>
        <dbReference type="SAM" id="SignalP"/>
    </source>
</evidence>
<dbReference type="InterPro" id="IPR047971">
    <property type="entry name" value="ExeM-like"/>
</dbReference>
<evidence type="ECO:0000256" key="1">
    <source>
        <dbReference type="SAM" id="Phobius"/>
    </source>
</evidence>
<organism evidence="3 4">
    <name type="scientific">Photobacterium sp. (strain ATCC 43367)</name>
    <dbReference type="NCBI Taxonomy" id="379097"/>
    <lineage>
        <taxon>Bacteria</taxon>
        <taxon>Pseudomonadati</taxon>
        <taxon>Pseudomonadota</taxon>
        <taxon>Gammaproteobacteria</taxon>
        <taxon>Vibrionales</taxon>
        <taxon>Vibrionaceae</taxon>
        <taxon>Vibrio</taxon>
        <taxon>Vibrio oreintalis group</taxon>
    </lineage>
</organism>
<dbReference type="AlphaFoldDB" id="A0A0A5HUY7"/>
<comment type="caution">
    <text evidence="3">The sequence shown here is derived from an EMBL/GenBank/DDBJ whole genome shotgun (WGS) entry which is preliminary data.</text>
</comment>
<keyword evidence="1" id="KW-1133">Transmembrane helix</keyword>
<keyword evidence="1" id="KW-0472">Membrane</keyword>
<keyword evidence="1" id="KW-0812">Transmembrane</keyword>
<accession>A0A0A5HUY7</accession>
<dbReference type="NCBIfam" id="NF033681">
    <property type="entry name" value="ExeM_NucH_DNase"/>
    <property type="match status" value="1"/>
</dbReference>